<accession>A0ABN9ZPY1</accession>
<protein>
    <submittedName>
        <fullName evidence="1">Uncharacterized protein</fullName>
    </submittedName>
</protein>
<dbReference type="EMBL" id="OY882876">
    <property type="protein sequence ID" value="CAK6440249.1"/>
    <property type="molecule type" value="Genomic_DNA"/>
</dbReference>
<sequence length="164" mass="18967">MQMDITSKGETLAKDLFAVKPKYPRLMSYLFTKSNVACGLSMLDKFQKSSTVIGISQTMSMKSTAQERRNFRDKLVRSILAPNKSKINILNYLQGCSVTAAEWLRFVTWGIKLHAVSMPFIEEQFHLKETALHFEVAQSIFCRDSRLFLWQRTQERITATLHRI</sequence>
<reference evidence="1" key="1">
    <citation type="submission" date="2023-12" db="EMBL/GenBank/DDBJ databases">
        <authorList>
            <person name="Brown T."/>
        </authorList>
    </citation>
    <scope>NUCLEOTIDE SEQUENCE</scope>
</reference>
<dbReference type="Proteomes" id="UP001314169">
    <property type="component" value="Chromosome 19"/>
</dbReference>
<gene>
    <name evidence="1" type="ORF">MPIPNATIZW_LOCUS8555</name>
</gene>
<proteinExistence type="predicted"/>
<evidence type="ECO:0000313" key="2">
    <source>
        <dbReference type="Proteomes" id="UP001314169"/>
    </source>
</evidence>
<evidence type="ECO:0000313" key="1">
    <source>
        <dbReference type="EMBL" id="CAK6440249.1"/>
    </source>
</evidence>
<name>A0ABN9ZPY1_PIPNA</name>
<organism evidence="1 2">
    <name type="scientific">Pipistrellus nathusii</name>
    <name type="common">Nathusius' pipistrelle</name>
    <dbReference type="NCBI Taxonomy" id="59473"/>
    <lineage>
        <taxon>Eukaryota</taxon>
        <taxon>Metazoa</taxon>
        <taxon>Chordata</taxon>
        <taxon>Craniata</taxon>
        <taxon>Vertebrata</taxon>
        <taxon>Euteleostomi</taxon>
        <taxon>Mammalia</taxon>
        <taxon>Eutheria</taxon>
        <taxon>Laurasiatheria</taxon>
        <taxon>Chiroptera</taxon>
        <taxon>Yangochiroptera</taxon>
        <taxon>Vespertilionidae</taxon>
        <taxon>Pipistrellus</taxon>
    </lineage>
</organism>
<keyword evidence="2" id="KW-1185">Reference proteome</keyword>